<reference evidence="2" key="1">
    <citation type="submission" date="2011-07" db="EMBL/GenBank/DDBJ databases">
        <authorList>
            <consortium name="Caenorhabditis brenneri Sequencing and Analysis Consortium"/>
            <person name="Wilson R.K."/>
        </authorList>
    </citation>
    <scope>NUCLEOTIDE SEQUENCE [LARGE SCALE GENOMIC DNA]</scope>
    <source>
        <strain evidence="2">PB2801</strain>
    </source>
</reference>
<name>G0NKC3_CAEBE</name>
<organism evidence="2">
    <name type="scientific">Caenorhabditis brenneri</name>
    <name type="common">Nematode worm</name>
    <dbReference type="NCBI Taxonomy" id="135651"/>
    <lineage>
        <taxon>Eukaryota</taxon>
        <taxon>Metazoa</taxon>
        <taxon>Ecdysozoa</taxon>
        <taxon>Nematoda</taxon>
        <taxon>Chromadorea</taxon>
        <taxon>Rhabditida</taxon>
        <taxon>Rhabditina</taxon>
        <taxon>Rhabditomorpha</taxon>
        <taxon>Rhabditoidea</taxon>
        <taxon>Rhabditidae</taxon>
        <taxon>Peloderinae</taxon>
        <taxon>Caenorhabditis</taxon>
    </lineage>
</organism>
<dbReference type="AlphaFoldDB" id="G0NKC3"/>
<proteinExistence type="predicted"/>
<keyword evidence="2" id="KW-1185">Reference proteome</keyword>
<gene>
    <name evidence="1" type="ORF">CAEBREN_05080</name>
</gene>
<evidence type="ECO:0000313" key="2">
    <source>
        <dbReference type="Proteomes" id="UP000008068"/>
    </source>
</evidence>
<dbReference type="HOGENOM" id="CLU_2401581_0_0_1"/>
<accession>G0NKC3</accession>
<evidence type="ECO:0000313" key="1">
    <source>
        <dbReference type="EMBL" id="EGT32896.1"/>
    </source>
</evidence>
<dbReference type="EMBL" id="GL379899">
    <property type="protein sequence ID" value="EGT32896.1"/>
    <property type="molecule type" value="Genomic_DNA"/>
</dbReference>
<protein>
    <submittedName>
        <fullName evidence="1">Uncharacterized protein</fullName>
    </submittedName>
</protein>
<sequence>MKKFEKLNTENSDNVPIDLTVDPSQLEIALVKELAENRKDMWKQFESRKTSTKVCTWLRNIFNDAMHTVDLMDEDRYKILTTHMENRRTLKLM</sequence>
<dbReference type="InParanoid" id="G0NKC3"/>
<dbReference type="Proteomes" id="UP000008068">
    <property type="component" value="Unassembled WGS sequence"/>
</dbReference>